<proteinExistence type="predicted"/>
<evidence type="ECO:0000313" key="2">
    <source>
        <dbReference type="Proteomes" id="UP001067121"/>
    </source>
</evidence>
<organism evidence="1 2">
    <name type="scientific">Bacillus vallismortis</name>
    <dbReference type="NCBI Taxonomy" id="72361"/>
    <lineage>
        <taxon>Bacteria</taxon>
        <taxon>Bacillati</taxon>
        <taxon>Bacillota</taxon>
        <taxon>Bacilli</taxon>
        <taxon>Bacillales</taxon>
        <taxon>Bacillaceae</taxon>
        <taxon>Bacillus</taxon>
    </lineage>
</organism>
<protein>
    <submittedName>
        <fullName evidence="1">Uncharacterized protein</fullName>
    </submittedName>
</protein>
<sequence>MIAFGMLVATLSKKEK</sequence>
<name>A0AAP3CLU9_BACVA</name>
<gene>
    <name evidence="1" type="ORF">MOC71_19130</name>
</gene>
<dbReference type="Proteomes" id="UP001067121">
    <property type="component" value="Unassembled WGS sequence"/>
</dbReference>
<evidence type="ECO:0000313" key="1">
    <source>
        <dbReference type="EMBL" id="MCY8318779.1"/>
    </source>
</evidence>
<reference evidence="1" key="1">
    <citation type="submission" date="2022-02" db="EMBL/GenBank/DDBJ databases">
        <title>Crop Bioprotection Bacillus Genome Sequencing.</title>
        <authorList>
            <person name="Dunlap C."/>
        </authorList>
    </citation>
    <scope>NUCLEOTIDE SEQUENCE</scope>
    <source>
        <strain evidence="1">98-1</strain>
    </source>
</reference>
<dbReference type="EMBL" id="JALAOH010000090">
    <property type="protein sequence ID" value="MCY8318779.1"/>
    <property type="molecule type" value="Genomic_DNA"/>
</dbReference>
<comment type="caution">
    <text evidence="1">The sequence shown here is derived from an EMBL/GenBank/DDBJ whole genome shotgun (WGS) entry which is preliminary data.</text>
</comment>
<accession>A0AAP3CLU9</accession>
<dbReference type="AlphaFoldDB" id="A0AAP3CLU9"/>